<dbReference type="Gene3D" id="3.80.10.10">
    <property type="entry name" value="Ribonuclease Inhibitor"/>
    <property type="match status" value="1"/>
</dbReference>
<dbReference type="SUPFAM" id="SSF52047">
    <property type="entry name" value="RNI-like"/>
    <property type="match status" value="1"/>
</dbReference>
<dbReference type="SMART" id="SM00368">
    <property type="entry name" value="LRR_RI"/>
    <property type="match status" value="3"/>
</dbReference>
<dbReference type="AlphaFoldDB" id="D3BGD3"/>
<dbReference type="PANTHER" id="PTHR24111">
    <property type="entry name" value="LEUCINE-RICH REPEAT-CONTAINING PROTEIN 34"/>
    <property type="match status" value="1"/>
</dbReference>
<evidence type="ECO:0000256" key="1">
    <source>
        <dbReference type="ARBA" id="ARBA00022737"/>
    </source>
</evidence>
<dbReference type="InterPro" id="IPR052201">
    <property type="entry name" value="LRR-containing_regulator"/>
</dbReference>
<evidence type="ECO:0000313" key="3">
    <source>
        <dbReference type="EMBL" id="EFA79533.1"/>
    </source>
</evidence>
<name>D3BGD3_HETP5</name>
<dbReference type="EMBL" id="ADBJ01000034">
    <property type="protein sequence ID" value="EFA79533.1"/>
    <property type="molecule type" value="Genomic_DNA"/>
</dbReference>
<dbReference type="InParanoid" id="D3BGD3"/>
<dbReference type="RefSeq" id="XP_020431654.1">
    <property type="nucleotide sequence ID" value="XM_020578419.1"/>
</dbReference>
<keyword evidence="1" id="KW-0677">Repeat</keyword>
<evidence type="ECO:0000256" key="2">
    <source>
        <dbReference type="SAM" id="MobiDB-lite"/>
    </source>
</evidence>
<feature type="compositionally biased region" description="Polar residues" evidence="2">
    <location>
        <begin position="62"/>
        <end position="73"/>
    </location>
</feature>
<sequence length="306" mass="33516">MKIRYITLQIKTKHLQVIQSVSITANYIIYRERASLMAPNNSTLDSPSSLLFQSTSIAVTDNSQDEINNNSNSIKDKEIIDDKSSQMNDISPDKDSSSSSSSSSSNNNNNNNNKINNNSNNNSNNSSNNNSNNNSNNSDNQDKSIDSLPNLIIKLILKFAFFGIWPSFDFFSLGRVNDNQINPDSCGYLADSLSKPDCRLAALELNNNNIGDDGLDFGAQMISQALSDNTTLTYLDLNGNNMHPEGCQHISRLLAKNTSIRTLLLGNNSVGNTGARYISDAIKFICIGQIETHIVANCKMKGAIKS</sequence>
<accession>D3BGD3</accession>
<feature type="compositionally biased region" description="Basic and acidic residues" evidence="2">
    <location>
        <begin position="74"/>
        <end position="84"/>
    </location>
</feature>
<dbReference type="STRING" id="670386.D3BGD3"/>
<feature type="region of interest" description="Disordered" evidence="2">
    <location>
        <begin position="62"/>
        <end position="142"/>
    </location>
</feature>
<protein>
    <submittedName>
        <fullName evidence="3">Uncharacterized protein</fullName>
    </submittedName>
</protein>
<dbReference type="InterPro" id="IPR001611">
    <property type="entry name" value="Leu-rich_rpt"/>
</dbReference>
<feature type="compositionally biased region" description="Low complexity" evidence="2">
    <location>
        <begin position="97"/>
        <end position="139"/>
    </location>
</feature>
<dbReference type="GeneID" id="31363065"/>
<reference evidence="3 4" key="1">
    <citation type="journal article" date="2011" name="Genome Res.">
        <title>Phylogeny-wide analysis of social amoeba genomes highlights ancient origins for complex intercellular communication.</title>
        <authorList>
            <person name="Heidel A.J."/>
            <person name="Lawal H.M."/>
            <person name="Felder M."/>
            <person name="Schilde C."/>
            <person name="Helps N.R."/>
            <person name="Tunggal B."/>
            <person name="Rivero F."/>
            <person name="John U."/>
            <person name="Schleicher M."/>
            <person name="Eichinger L."/>
            <person name="Platzer M."/>
            <person name="Noegel A.A."/>
            <person name="Schaap P."/>
            <person name="Gloeckner G."/>
        </authorList>
    </citation>
    <scope>NUCLEOTIDE SEQUENCE [LARGE SCALE GENOMIC DNA]</scope>
    <source>
        <strain evidence="4">ATCC 26659 / Pp 5 / PN500</strain>
    </source>
</reference>
<evidence type="ECO:0000313" key="4">
    <source>
        <dbReference type="Proteomes" id="UP000001396"/>
    </source>
</evidence>
<dbReference type="Proteomes" id="UP000001396">
    <property type="component" value="Unassembled WGS sequence"/>
</dbReference>
<dbReference type="InterPro" id="IPR032675">
    <property type="entry name" value="LRR_dom_sf"/>
</dbReference>
<dbReference type="Pfam" id="PF13516">
    <property type="entry name" value="LRR_6"/>
    <property type="match status" value="3"/>
</dbReference>
<keyword evidence="4" id="KW-1185">Reference proteome</keyword>
<proteinExistence type="predicted"/>
<gene>
    <name evidence="3" type="ORF">PPL_07584</name>
</gene>
<comment type="caution">
    <text evidence="3">The sequence shown here is derived from an EMBL/GenBank/DDBJ whole genome shotgun (WGS) entry which is preliminary data.</text>
</comment>
<dbReference type="PANTHER" id="PTHR24111:SF0">
    <property type="entry name" value="LEUCINE-RICH REPEAT-CONTAINING PROTEIN"/>
    <property type="match status" value="1"/>
</dbReference>
<organism evidence="3 4">
    <name type="scientific">Heterostelium pallidum (strain ATCC 26659 / Pp 5 / PN500)</name>
    <name type="common">Cellular slime mold</name>
    <name type="synonym">Polysphondylium pallidum</name>
    <dbReference type="NCBI Taxonomy" id="670386"/>
    <lineage>
        <taxon>Eukaryota</taxon>
        <taxon>Amoebozoa</taxon>
        <taxon>Evosea</taxon>
        <taxon>Eumycetozoa</taxon>
        <taxon>Dictyostelia</taxon>
        <taxon>Acytosteliales</taxon>
        <taxon>Acytosteliaceae</taxon>
        <taxon>Heterostelium</taxon>
    </lineage>
</organism>